<dbReference type="STRING" id="403673.A0A177WQJ2"/>
<evidence type="ECO:0000256" key="1">
    <source>
        <dbReference type="ARBA" id="ARBA00004123"/>
    </source>
</evidence>
<comment type="function">
    <text evidence="7">Required for pre-mRNA splicing.</text>
</comment>
<dbReference type="VEuPathDB" id="FungiDB:BDEG_25444"/>
<evidence type="ECO:0000256" key="5">
    <source>
        <dbReference type="ARBA" id="ARBA00023187"/>
    </source>
</evidence>
<evidence type="ECO:0000256" key="6">
    <source>
        <dbReference type="ARBA" id="ARBA00023242"/>
    </source>
</evidence>
<reference evidence="9 10" key="1">
    <citation type="submission" date="2006-10" db="EMBL/GenBank/DDBJ databases">
        <title>The Genome Sequence of Batrachochytrium dendrobatidis JEL423.</title>
        <authorList>
            <consortium name="The Broad Institute Genome Sequencing Platform"/>
            <person name="Birren B."/>
            <person name="Lander E."/>
            <person name="Galagan J."/>
            <person name="Cuomo C."/>
            <person name="Devon K."/>
            <person name="Jaffe D."/>
            <person name="Butler J."/>
            <person name="Alvarez P."/>
            <person name="Gnerre S."/>
            <person name="Grabherr M."/>
            <person name="Kleber M."/>
            <person name="Mauceli E."/>
            <person name="Brockman W."/>
            <person name="Young S."/>
            <person name="LaButti K."/>
            <person name="Sykes S."/>
            <person name="DeCaprio D."/>
            <person name="Crawford M."/>
            <person name="Koehrsen M."/>
            <person name="Engels R."/>
            <person name="Montgomery P."/>
            <person name="Pearson M."/>
            <person name="Howarth C."/>
            <person name="Larson L."/>
            <person name="White J."/>
            <person name="O'Leary S."/>
            <person name="Kodira C."/>
            <person name="Zeng Q."/>
            <person name="Yandava C."/>
            <person name="Alvarado L."/>
            <person name="Longcore J."/>
            <person name="James T."/>
        </authorList>
    </citation>
    <scope>NUCLEOTIDE SEQUENCE [LARGE SCALE GENOMIC DNA]</scope>
    <source>
        <strain evidence="9 10">JEL423</strain>
    </source>
</reference>
<evidence type="ECO:0000313" key="9">
    <source>
        <dbReference type="EMBL" id="OAJ41915.1"/>
    </source>
</evidence>
<name>A0A177WQJ2_BATDL</name>
<dbReference type="eggNOG" id="KOG2889">
    <property type="taxonomic scope" value="Eukaryota"/>
</dbReference>
<dbReference type="GO" id="GO:0005681">
    <property type="term" value="C:spliceosomal complex"/>
    <property type="evidence" value="ECO:0007669"/>
    <property type="project" value="UniProtKB-KW"/>
</dbReference>
<accession>A0A177WQJ2</accession>
<evidence type="ECO:0000256" key="3">
    <source>
        <dbReference type="ARBA" id="ARBA00022664"/>
    </source>
</evidence>
<feature type="region of interest" description="Disordered" evidence="8">
    <location>
        <begin position="351"/>
        <end position="420"/>
    </location>
</feature>
<dbReference type="PANTHER" id="PTHR23142">
    <property type="entry name" value="PRE-MRNA-SPLICING FACTOR 38A-RELATED"/>
    <property type="match status" value="1"/>
</dbReference>
<evidence type="ECO:0000313" key="10">
    <source>
        <dbReference type="Proteomes" id="UP000077115"/>
    </source>
</evidence>
<dbReference type="GO" id="GO:0046540">
    <property type="term" value="C:U4/U6 x U5 tri-snRNP complex"/>
    <property type="evidence" value="ECO:0007669"/>
    <property type="project" value="InterPro"/>
</dbReference>
<dbReference type="InterPro" id="IPR005037">
    <property type="entry name" value="PRP38"/>
</dbReference>
<reference evidence="9 10" key="2">
    <citation type="submission" date="2016-05" db="EMBL/GenBank/DDBJ databases">
        <title>Lineage-specific infection strategies underlie the spectrum of fungal disease in amphibians.</title>
        <authorList>
            <person name="Cuomo C.A."/>
            <person name="Farrer R.A."/>
            <person name="James T."/>
            <person name="Longcore J."/>
            <person name="Birren B."/>
        </authorList>
    </citation>
    <scope>NUCLEOTIDE SEQUENCE [LARGE SCALE GENOMIC DNA]</scope>
    <source>
        <strain evidence="9 10">JEL423</strain>
    </source>
</reference>
<comment type="subcellular location">
    <subcellularLocation>
        <location evidence="1 7">Nucleus</location>
    </subcellularLocation>
</comment>
<protein>
    <recommendedName>
        <fullName evidence="7">Pre-mRNA-splicing factor 38</fullName>
    </recommendedName>
</protein>
<keyword evidence="4 7" id="KW-0747">Spliceosome</keyword>
<comment type="similarity">
    <text evidence="2 7">Belongs to the PRP38 family.</text>
</comment>
<evidence type="ECO:0000256" key="2">
    <source>
        <dbReference type="ARBA" id="ARBA00006164"/>
    </source>
</evidence>
<evidence type="ECO:0000256" key="8">
    <source>
        <dbReference type="SAM" id="MobiDB-lite"/>
    </source>
</evidence>
<dbReference type="Proteomes" id="UP000077115">
    <property type="component" value="Unassembled WGS sequence"/>
</dbReference>
<organism evidence="9 10">
    <name type="scientific">Batrachochytrium dendrobatidis (strain JEL423)</name>
    <dbReference type="NCBI Taxonomy" id="403673"/>
    <lineage>
        <taxon>Eukaryota</taxon>
        <taxon>Fungi</taxon>
        <taxon>Fungi incertae sedis</taxon>
        <taxon>Chytridiomycota</taxon>
        <taxon>Chytridiomycota incertae sedis</taxon>
        <taxon>Chytridiomycetes</taxon>
        <taxon>Rhizophydiales</taxon>
        <taxon>Rhizophydiales incertae sedis</taxon>
        <taxon>Batrachochytrium</taxon>
    </lineage>
</organism>
<feature type="compositionally biased region" description="Basic and acidic residues" evidence="8">
    <location>
        <begin position="187"/>
        <end position="201"/>
    </location>
</feature>
<evidence type="ECO:0000256" key="7">
    <source>
        <dbReference type="RuleBase" id="RU367025"/>
    </source>
</evidence>
<evidence type="ECO:0000256" key="4">
    <source>
        <dbReference type="ARBA" id="ARBA00022728"/>
    </source>
</evidence>
<dbReference type="InterPro" id="IPR045347">
    <property type="entry name" value="HIND"/>
</dbReference>
<feature type="compositionally biased region" description="Basic and acidic residues" evidence="8">
    <location>
        <begin position="247"/>
        <end position="293"/>
    </location>
</feature>
<gene>
    <name evidence="9" type="ORF">BDEG_25444</name>
</gene>
<feature type="region of interest" description="Disordered" evidence="8">
    <location>
        <begin position="187"/>
        <end position="338"/>
    </location>
</feature>
<dbReference type="AlphaFoldDB" id="A0A177WQJ2"/>
<dbReference type="Pfam" id="PF19252">
    <property type="entry name" value="HIND"/>
    <property type="match status" value="1"/>
</dbReference>
<dbReference type="Pfam" id="PF03371">
    <property type="entry name" value="PRP38"/>
    <property type="match status" value="1"/>
</dbReference>
<dbReference type="OrthoDB" id="190958at2759"/>
<keyword evidence="6 7" id="KW-0539">Nucleus</keyword>
<proteinExistence type="inferred from homology"/>
<feature type="compositionally biased region" description="Basic and acidic residues" evidence="8">
    <location>
        <begin position="323"/>
        <end position="338"/>
    </location>
</feature>
<feature type="compositionally biased region" description="Basic and acidic residues" evidence="8">
    <location>
        <begin position="213"/>
        <end position="238"/>
    </location>
</feature>
<keyword evidence="3 7" id="KW-0507">mRNA processing</keyword>
<dbReference type="GO" id="GO:0000398">
    <property type="term" value="P:mRNA splicing, via spliceosome"/>
    <property type="evidence" value="ECO:0007669"/>
    <property type="project" value="UniProtKB-UniRule"/>
</dbReference>
<keyword evidence="5 7" id="KW-0508">mRNA splicing</keyword>
<sequence length="420" mass="48666">MSDQPYERKNIHGTNPQFLIEKILRERIYESAYWKEKLFGVSAETLLDRAVELQAIGGQFGSQKPTEFICLALKILQLQPDDEIITLFLTNSDFKYLTALAAFYIRLTESHSQVYRRLEPLLQDRRKLRRRTNDLLLEDRMCDTILPRLTKRYILEDQGDLEPRASPLDMELDDLDAEESIQSLDDFQQHSDEKPHTKDVRVVSSNSSPILHHKSDVTKRIKTNEDDRSTRHEARSSDRTQYQGRSSYRENKGDYESSRRSYRDERDERDRRSYRDERDRRSRSAYHDDDRSRNRSRRSRSPSSEREEYRRNSRTKTNGLDGHSNENQDTHNGKVGRSEAFDSNLKSANSIDAASSHGSRVKHTWSRKRVDALFKKPGSKKPDAGSTQQVEKSGGGGSEVLSVDEANKIRASLGLKPLQN</sequence>
<dbReference type="EMBL" id="DS022306">
    <property type="protein sequence ID" value="OAJ41915.1"/>
    <property type="molecule type" value="Genomic_DNA"/>
</dbReference>